<comment type="caution">
    <text evidence="2">The sequence shown here is derived from an EMBL/GenBank/DDBJ whole genome shotgun (WGS) entry which is preliminary data.</text>
</comment>
<organism evidence="2 3">
    <name type="scientific">Microseira wollei NIES-4236</name>
    <dbReference type="NCBI Taxonomy" id="2530354"/>
    <lineage>
        <taxon>Bacteria</taxon>
        <taxon>Bacillati</taxon>
        <taxon>Cyanobacteriota</taxon>
        <taxon>Cyanophyceae</taxon>
        <taxon>Oscillatoriophycideae</taxon>
        <taxon>Aerosakkonematales</taxon>
        <taxon>Aerosakkonemataceae</taxon>
        <taxon>Microseira</taxon>
    </lineage>
</organism>
<proteinExistence type="predicted"/>
<evidence type="ECO:0000313" key="3">
    <source>
        <dbReference type="Proteomes" id="UP001050975"/>
    </source>
</evidence>
<name>A0AAV3XS59_9CYAN</name>
<gene>
    <name evidence="2" type="ORF">MiSe_86970</name>
</gene>
<feature type="region of interest" description="Disordered" evidence="1">
    <location>
        <begin position="39"/>
        <end position="92"/>
    </location>
</feature>
<keyword evidence="3" id="KW-1185">Reference proteome</keyword>
<evidence type="ECO:0000313" key="2">
    <source>
        <dbReference type="EMBL" id="GET43871.1"/>
    </source>
</evidence>
<accession>A0AAV3XS59</accession>
<evidence type="ECO:0000256" key="1">
    <source>
        <dbReference type="SAM" id="MobiDB-lite"/>
    </source>
</evidence>
<dbReference type="EMBL" id="BLAY01000263">
    <property type="protein sequence ID" value="GET43871.1"/>
    <property type="molecule type" value="Genomic_DNA"/>
</dbReference>
<reference evidence="2" key="1">
    <citation type="submission" date="2019-10" db="EMBL/GenBank/DDBJ databases">
        <title>Draft genome sequece of Microseira wollei NIES-4236.</title>
        <authorList>
            <person name="Yamaguchi H."/>
            <person name="Suzuki S."/>
            <person name="Kawachi M."/>
        </authorList>
    </citation>
    <scope>NUCLEOTIDE SEQUENCE</scope>
    <source>
        <strain evidence="2">NIES-4236</strain>
    </source>
</reference>
<dbReference type="AlphaFoldDB" id="A0AAV3XS59"/>
<feature type="compositionally biased region" description="Low complexity" evidence="1">
    <location>
        <begin position="79"/>
        <end position="91"/>
    </location>
</feature>
<dbReference type="RefSeq" id="WP_226593117.1">
    <property type="nucleotide sequence ID" value="NZ_BLAY01000263.1"/>
</dbReference>
<dbReference type="Proteomes" id="UP001050975">
    <property type="component" value="Unassembled WGS sequence"/>
</dbReference>
<feature type="compositionally biased region" description="Low complexity" evidence="1">
    <location>
        <begin position="56"/>
        <end position="69"/>
    </location>
</feature>
<protein>
    <submittedName>
        <fullName evidence="2">Uncharacterized protein</fullName>
    </submittedName>
</protein>
<sequence length="196" mass="20770">MKINLQVYAAAIIATAFLLVIWQVMGEWQFSITVEPPEAELPPVPTSSEVLPVTKPASNSASNSTPAPTLTQPLAATNPAKARSKAPATAAGTLRVSNQTTHPVRLALLPVQSTAKSGKQPAYGVPAHWDFAPAEGGSRGLVLALPDGNLKLNRGDVLVAFAQDGSSRYWGPYVVGETGAPVWNNQRSEWQLILQP</sequence>